<dbReference type="EMBL" id="MNAD01001568">
    <property type="protein sequence ID" value="OJT03958.1"/>
    <property type="molecule type" value="Genomic_DNA"/>
</dbReference>
<protein>
    <submittedName>
        <fullName evidence="1">Uncharacterized protein</fullName>
    </submittedName>
</protein>
<evidence type="ECO:0000313" key="1">
    <source>
        <dbReference type="EMBL" id="OJT03958.1"/>
    </source>
</evidence>
<comment type="caution">
    <text evidence="1">The sequence shown here is derived from an EMBL/GenBank/DDBJ whole genome shotgun (WGS) entry which is preliminary data.</text>
</comment>
<name>A0A1M2V8L2_TRAPU</name>
<dbReference type="AlphaFoldDB" id="A0A1M2V8L2"/>
<keyword evidence="2" id="KW-1185">Reference proteome</keyword>
<organism evidence="1 2">
    <name type="scientific">Trametes pubescens</name>
    <name type="common">White-rot fungus</name>
    <dbReference type="NCBI Taxonomy" id="154538"/>
    <lineage>
        <taxon>Eukaryota</taxon>
        <taxon>Fungi</taxon>
        <taxon>Dikarya</taxon>
        <taxon>Basidiomycota</taxon>
        <taxon>Agaricomycotina</taxon>
        <taxon>Agaricomycetes</taxon>
        <taxon>Polyporales</taxon>
        <taxon>Polyporaceae</taxon>
        <taxon>Trametes</taxon>
    </lineage>
</organism>
<proteinExistence type="predicted"/>
<gene>
    <name evidence="1" type="ORF">TRAPUB_5359</name>
</gene>
<evidence type="ECO:0000313" key="2">
    <source>
        <dbReference type="Proteomes" id="UP000184267"/>
    </source>
</evidence>
<dbReference type="Proteomes" id="UP000184267">
    <property type="component" value="Unassembled WGS sequence"/>
</dbReference>
<accession>A0A1M2V8L2</accession>
<sequence length="59" mass="6676">MPRNSGSSGEPALVSPALLLMLREREDMDASAAPSSRAFVSWRASRKRLFRIEEMLLRK</sequence>
<reference evidence="1 2" key="1">
    <citation type="submission" date="2016-10" db="EMBL/GenBank/DDBJ databases">
        <title>Genome sequence of the basidiomycete white-rot fungus Trametes pubescens.</title>
        <authorList>
            <person name="Makela M.R."/>
            <person name="Granchi Z."/>
            <person name="Peng M."/>
            <person name="De Vries R.P."/>
            <person name="Grigoriev I."/>
            <person name="Riley R."/>
            <person name="Hilden K."/>
        </authorList>
    </citation>
    <scope>NUCLEOTIDE SEQUENCE [LARGE SCALE GENOMIC DNA]</scope>
    <source>
        <strain evidence="1 2">FBCC735</strain>
    </source>
</reference>